<evidence type="ECO:0000313" key="2">
    <source>
        <dbReference type="Proteomes" id="UP001162992"/>
    </source>
</evidence>
<sequence length="227" mass="24272">MEGSAFSAPICCYLIWLFFVCSSLVLLRSAATDADLLQDFCVAELQSSVRVNGFPCKNVADVQGQDFVFSGLAHAGNTSLSLTGVARTPASVLQFPGLNTQGISMVRADFAPGGLNVPHLHPRASELAFILEGTFYAGFITTSNKLYTQTVHKGDLLIIPRGLVHFQLNIGSTPGVIMGSLNSQNPGAQLLPVTLFGTDIKDEVLEKAFQLSRKAVEALKTKLTPKS</sequence>
<comment type="caution">
    <text evidence="1">The sequence shown here is derived from an EMBL/GenBank/DDBJ whole genome shotgun (WGS) entry which is preliminary data.</text>
</comment>
<reference evidence="2" key="1">
    <citation type="journal article" date="2024" name="Proc. Natl. Acad. Sci. U.S.A.">
        <title>Extraordinary preservation of gene collinearity over three hundred million years revealed in homosporous lycophytes.</title>
        <authorList>
            <person name="Li C."/>
            <person name="Wickell D."/>
            <person name="Kuo L.Y."/>
            <person name="Chen X."/>
            <person name="Nie B."/>
            <person name="Liao X."/>
            <person name="Peng D."/>
            <person name="Ji J."/>
            <person name="Jenkins J."/>
            <person name="Williams M."/>
            <person name="Shu S."/>
            <person name="Plott C."/>
            <person name="Barry K."/>
            <person name="Rajasekar S."/>
            <person name="Grimwood J."/>
            <person name="Han X."/>
            <person name="Sun S."/>
            <person name="Hou Z."/>
            <person name="He W."/>
            <person name="Dai G."/>
            <person name="Sun C."/>
            <person name="Schmutz J."/>
            <person name="Leebens-Mack J.H."/>
            <person name="Li F.W."/>
            <person name="Wang L."/>
        </authorList>
    </citation>
    <scope>NUCLEOTIDE SEQUENCE [LARGE SCALE GENOMIC DNA]</scope>
    <source>
        <strain evidence="2">cv. PW_Plant_1</strain>
    </source>
</reference>
<dbReference type="EMBL" id="CM055092">
    <property type="protein sequence ID" value="KAJ7568348.1"/>
    <property type="molecule type" value="Genomic_DNA"/>
</dbReference>
<dbReference type="Proteomes" id="UP001162992">
    <property type="component" value="Chromosome 1"/>
</dbReference>
<proteinExistence type="predicted"/>
<organism evidence="1 2">
    <name type="scientific">Diphasiastrum complanatum</name>
    <name type="common">Issler's clubmoss</name>
    <name type="synonym">Lycopodium complanatum</name>
    <dbReference type="NCBI Taxonomy" id="34168"/>
    <lineage>
        <taxon>Eukaryota</taxon>
        <taxon>Viridiplantae</taxon>
        <taxon>Streptophyta</taxon>
        <taxon>Embryophyta</taxon>
        <taxon>Tracheophyta</taxon>
        <taxon>Lycopodiopsida</taxon>
        <taxon>Lycopodiales</taxon>
        <taxon>Lycopodiaceae</taxon>
        <taxon>Lycopodioideae</taxon>
        <taxon>Diphasiastrum</taxon>
    </lineage>
</organism>
<name>A0ACC2EPF6_DIPCM</name>
<accession>A0ACC2EPF6</accession>
<keyword evidence="2" id="KW-1185">Reference proteome</keyword>
<protein>
    <submittedName>
        <fullName evidence="1">Uncharacterized protein</fullName>
    </submittedName>
</protein>
<gene>
    <name evidence="1" type="ORF">O6H91_01G028600</name>
</gene>
<evidence type="ECO:0000313" key="1">
    <source>
        <dbReference type="EMBL" id="KAJ7568348.1"/>
    </source>
</evidence>